<evidence type="ECO:0000256" key="1">
    <source>
        <dbReference type="ARBA" id="ARBA00022729"/>
    </source>
</evidence>
<feature type="chain" id="PRO_5047241887" description="Ig-like domain-containing protein" evidence="3">
    <location>
        <begin position="21"/>
        <end position="205"/>
    </location>
</feature>
<dbReference type="Pfam" id="PF13895">
    <property type="entry name" value="Ig_2"/>
    <property type="match status" value="1"/>
</dbReference>
<dbReference type="PROSITE" id="PS50835">
    <property type="entry name" value="IG_LIKE"/>
    <property type="match status" value="1"/>
</dbReference>
<accession>A0ABN9DTD0</accession>
<sequence>MSPDLFVLLVVAAVGKSGSAARPVLKFRPNYSPIFNGEKIQMTCESQSKEDYDWFFNNVRISKGNNYQIESADSGKSGNYQCGTSDGSKSEMVTLNVTEDQLILQTAPYIHEGDRLMLKCHHKSGNTATRSKFFKNKAEIRGWDTDHLFLGARYNHQRIRYVQLYKRDISGFQDFSVHCVCYRKSQRTVHSPCNQCDPKSSKRKR</sequence>
<dbReference type="PANTHER" id="PTHR11481">
    <property type="entry name" value="IMMUNOGLOBULIN FC RECEPTOR"/>
    <property type="match status" value="1"/>
</dbReference>
<feature type="domain" description="Ig-like" evidence="4">
    <location>
        <begin position="23"/>
        <end position="98"/>
    </location>
</feature>
<evidence type="ECO:0000256" key="2">
    <source>
        <dbReference type="ARBA" id="ARBA00023157"/>
    </source>
</evidence>
<protein>
    <recommendedName>
        <fullName evidence="4">Ig-like domain-containing protein</fullName>
    </recommendedName>
</protein>
<evidence type="ECO:0000259" key="4">
    <source>
        <dbReference type="PROSITE" id="PS50835"/>
    </source>
</evidence>
<dbReference type="InterPro" id="IPR050488">
    <property type="entry name" value="Ig_Fc_receptor"/>
</dbReference>
<dbReference type="SUPFAM" id="SSF48726">
    <property type="entry name" value="Immunoglobulin"/>
    <property type="match status" value="1"/>
</dbReference>
<evidence type="ECO:0000256" key="3">
    <source>
        <dbReference type="SAM" id="SignalP"/>
    </source>
</evidence>
<evidence type="ECO:0000313" key="5">
    <source>
        <dbReference type="EMBL" id="CAI9574623.1"/>
    </source>
</evidence>
<feature type="signal peptide" evidence="3">
    <location>
        <begin position="1"/>
        <end position="20"/>
    </location>
</feature>
<evidence type="ECO:0000313" key="6">
    <source>
        <dbReference type="Proteomes" id="UP001162483"/>
    </source>
</evidence>
<proteinExistence type="predicted"/>
<dbReference type="PANTHER" id="PTHR11481:SF64">
    <property type="entry name" value="FC RECEPTOR-LIKE PROTEIN 4"/>
    <property type="match status" value="1"/>
</dbReference>
<name>A0ABN9DTD0_9NEOB</name>
<comment type="caution">
    <text evidence="5">The sequence shown here is derived from an EMBL/GenBank/DDBJ whole genome shotgun (WGS) entry which is preliminary data.</text>
</comment>
<organism evidence="5 6">
    <name type="scientific">Staurois parvus</name>
    <dbReference type="NCBI Taxonomy" id="386267"/>
    <lineage>
        <taxon>Eukaryota</taxon>
        <taxon>Metazoa</taxon>
        <taxon>Chordata</taxon>
        <taxon>Craniata</taxon>
        <taxon>Vertebrata</taxon>
        <taxon>Euteleostomi</taxon>
        <taxon>Amphibia</taxon>
        <taxon>Batrachia</taxon>
        <taxon>Anura</taxon>
        <taxon>Neobatrachia</taxon>
        <taxon>Ranoidea</taxon>
        <taxon>Ranidae</taxon>
        <taxon>Staurois</taxon>
    </lineage>
</organism>
<keyword evidence="1 3" id="KW-0732">Signal</keyword>
<dbReference type="EMBL" id="CATNWA010014679">
    <property type="protein sequence ID" value="CAI9574623.1"/>
    <property type="molecule type" value="Genomic_DNA"/>
</dbReference>
<dbReference type="InterPro" id="IPR036179">
    <property type="entry name" value="Ig-like_dom_sf"/>
</dbReference>
<dbReference type="Gene3D" id="2.60.40.10">
    <property type="entry name" value="Immunoglobulins"/>
    <property type="match status" value="1"/>
</dbReference>
<gene>
    <name evidence="5" type="ORF">SPARVUS_LOCUS8012208</name>
</gene>
<dbReference type="Proteomes" id="UP001162483">
    <property type="component" value="Unassembled WGS sequence"/>
</dbReference>
<dbReference type="InterPro" id="IPR013783">
    <property type="entry name" value="Ig-like_fold"/>
</dbReference>
<dbReference type="InterPro" id="IPR007110">
    <property type="entry name" value="Ig-like_dom"/>
</dbReference>
<keyword evidence="2" id="KW-1015">Disulfide bond</keyword>
<keyword evidence="6" id="KW-1185">Reference proteome</keyword>
<reference evidence="5" key="1">
    <citation type="submission" date="2023-05" db="EMBL/GenBank/DDBJ databases">
        <authorList>
            <person name="Stuckert A."/>
        </authorList>
    </citation>
    <scope>NUCLEOTIDE SEQUENCE</scope>
</reference>